<gene>
    <name evidence="6" type="ORF">CGI_10009387</name>
</gene>
<dbReference type="InterPro" id="IPR032171">
    <property type="entry name" value="COR-A"/>
</dbReference>
<feature type="transmembrane region" description="Helical" evidence="4">
    <location>
        <begin position="20"/>
        <end position="36"/>
    </location>
</feature>
<feature type="domain" description="COR" evidence="5">
    <location>
        <begin position="460"/>
        <end position="562"/>
    </location>
</feature>
<dbReference type="HOGENOM" id="CLU_303705_0_0_1"/>
<dbReference type="SUPFAM" id="SSF52540">
    <property type="entry name" value="P-loop containing nucleoside triphosphate hydrolases"/>
    <property type="match status" value="1"/>
</dbReference>
<feature type="region of interest" description="Disordered" evidence="3">
    <location>
        <begin position="156"/>
        <end position="201"/>
    </location>
</feature>
<dbReference type="PANTHER" id="PTHR24198:SF195">
    <property type="entry name" value="DEATH DOMAIN-CONTAINING PROTEIN"/>
    <property type="match status" value="1"/>
</dbReference>
<dbReference type="InterPro" id="IPR036388">
    <property type="entry name" value="WH-like_DNA-bd_sf"/>
</dbReference>
<sequence>MHKHFVVYEEYRRETNGMEFALLYVLLFFCIFDLAAENPITRYRFPVTPVDKCPRNAAEFQKESKRKNCTGHTRYLCAPNKYLSNLIEFCTDRKRALYEKGNCVVLEGTGDLDHYSCVEKFNSSCPKTSYHDDDIYNFAIKEKNDEPLTITISKEDMLKGPSELQQSKSNNDHGNDNDNDDSGARKTETSNENKGVTEPLLSNIIDNVTLTPGTNNDVHTQTHAHVEDCNAEEIEMSTMNTSVTEKEVMSTILEAVRNLSREDRRHPRITFLDFGGQSMYYAFHQIYLSPKTFYVLVLDMSKSPDEKVNATEDTCGGQFESWTYKDYYKFWLRSIDSFSDINTPVIVIGTHAENKTAKDCKVFFEEFFKLFDGRDDLRRHLHTDRRFAIKFPEKGSKLESLTEIKYCIARLVKALPYWEETIRPACAIFEYILQREKERKIVSRVILSDFNGSLDTEFRLSETEITETLKFLHRVGSLLYFDEEELRDIVILDVQWFVNAFKCVITDSVDVENVNNEELIQFHKTGELDDEKLVAIWKKPENENNEYEKHKKEILTYMEHLGLLAICNKKDISSTETNSVWYYFPSMNKRKLGKDLEKLKQLYFNPSNVNLENSHEDTDEGRTSMKRILQSCLDGNVENFLFHLKNEIGGRKHLLLKTDQNGWNVMHFAAKGGNLKNFQLLQSQDLDVCTKTHDQMTVLHIATQSGHYDLCKYILENREFKENLKSKSALGKNACHFAAESGSVKIFQLLIAEGISPEETTSNGQNVFHIACIYGKVEMCEYISECYVDLIHKESKEGWNATLHAAKNGHTHVLKFLNAKKVSFKNKSESDRNALHIACDNGHFEACEYISENFPSLLKSVDHKGRYASHFAARSGNLKIMKYLESKTTVTQETYIGMNILHMVCLHEHIEMCKYLLERYPDLNVKRTEKGWTTAHFVAGNGNTKGKEIELFEMLINAERHVDMMLLTVNGNSVLTLAIK</sequence>
<evidence type="ECO:0000313" key="6">
    <source>
        <dbReference type="EMBL" id="EKC35662.1"/>
    </source>
</evidence>
<dbReference type="EMBL" id="JH816164">
    <property type="protein sequence ID" value="EKC35662.1"/>
    <property type="molecule type" value="Genomic_DNA"/>
</dbReference>
<evidence type="ECO:0000256" key="2">
    <source>
        <dbReference type="ARBA" id="ARBA00023043"/>
    </source>
</evidence>
<evidence type="ECO:0000256" key="3">
    <source>
        <dbReference type="SAM" id="MobiDB-lite"/>
    </source>
</evidence>
<dbReference type="PANTHER" id="PTHR24198">
    <property type="entry name" value="ANKYRIN REPEAT AND PROTEIN KINASE DOMAIN-CONTAINING PROTEIN"/>
    <property type="match status" value="1"/>
</dbReference>
<dbReference type="InParanoid" id="K1QFL5"/>
<keyword evidence="1" id="KW-0677">Repeat</keyword>
<dbReference type="Gene3D" id="3.40.50.300">
    <property type="entry name" value="P-loop containing nucleotide triphosphate hydrolases"/>
    <property type="match status" value="1"/>
</dbReference>
<keyword evidence="4" id="KW-0472">Membrane</keyword>
<keyword evidence="4" id="KW-1133">Transmembrane helix</keyword>
<dbReference type="InterPro" id="IPR002110">
    <property type="entry name" value="Ankyrin_rpt"/>
</dbReference>
<reference evidence="6" key="1">
    <citation type="journal article" date="2012" name="Nature">
        <title>The oyster genome reveals stress adaptation and complexity of shell formation.</title>
        <authorList>
            <person name="Zhang G."/>
            <person name="Fang X."/>
            <person name="Guo X."/>
            <person name="Li L."/>
            <person name="Luo R."/>
            <person name="Xu F."/>
            <person name="Yang P."/>
            <person name="Zhang L."/>
            <person name="Wang X."/>
            <person name="Qi H."/>
            <person name="Xiong Z."/>
            <person name="Que H."/>
            <person name="Xie Y."/>
            <person name="Holland P.W."/>
            <person name="Paps J."/>
            <person name="Zhu Y."/>
            <person name="Wu F."/>
            <person name="Chen Y."/>
            <person name="Wang J."/>
            <person name="Peng C."/>
            <person name="Meng J."/>
            <person name="Yang L."/>
            <person name="Liu J."/>
            <person name="Wen B."/>
            <person name="Zhang N."/>
            <person name="Huang Z."/>
            <person name="Zhu Q."/>
            <person name="Feng Y."/>
            <person name="Mount A."/>
            <person name="Hedgecock D."/>
            <person name="Xu Z."/>
            <person name="Liu Y."/>
            <person name="Domazet-Loso T."/>
            <person name="Du Y."/>
            <person name="Sun X."/>
            <person name="Zhang S."/>
            <person name="Liu B."/>
            <person name="Cheng P."/>
            <person name="Jiang X."/>
            <person name="Li J."/>
            <person name="Fan D."/>
            <person name="Wang W."/>
            <person name="Fu W."/>
            <person name="Wang T."/>
            <person name="Wang B."/>
            <person name="Zhang J."/>
            <person name="Peng Z."/>
            <person name="Li Y."/>
            <person name="Li N."/>
            <person name="Wang J."/>
            <person name="Chen M."/>
            <person name="He Y."/>
            <person name="Tan F."/>
            <person name="Song X."/>
            <person name="Zheng Q."/>
            <person name="Huang R."/>
            <person name="Yang H."/>
            <person name="Du X."/>
            <person name="Chen L."/>
            <person name="Yang M."/>
            <person name="Gaffney P.M."/>
            <person name="Wang S."/>
            <person name="Luo L."/>
            <person name="She Z."/>
            <person name="Ming Y."/>
            <person name="Huang W."/>
            <person name="Zhang S."/>
            <person name="Huang B."/>
            <person name="Zhang Y."/>
            <person name="Qu T."/>
            <person name="Ni P."/>
            <person name="Miao G."/>
            <person name="Wang J."/>
            <person name="Wang Q."/>
            <person name="Steinberg C.E."/>
            <person name="Wang H."/>
            <person name="Li N."/>
            <person name="Qian L."/>
            <person name="Zhang G."/>
            <person name="Li Y."/>
            <person name="Yang H."/>
            <person name="Liu X."/>
            <person name="Wang J."/>
            <person name="Yin Y."/>
            <person name="Wang J."/>
        </authorList>
    </citation>
    <scope>NUCLEOTIDE SEQUENCE [LARGE SCALE GENOMIC DNA]</scope>
    <source>
        <strain evidence="6">05x7-T-G4-1.051#20</strain>
    </source>
</reference>
<dbReference type="InterPro" id="IPR036770">
    <property type="entry name" value="Ankyrin_rpt-contain_sf"/>
</dbReference>
<keyword evidence="4" id="KW-0812">Transmembrane</keyword>
<dbReference type="SMART" id="SM00248">
    <property type="entry name" value="ANK"/>
    <property type="match status" value="9"/>
</dbReference>
<dbReference type="PROSITE" id="PS50088">
    <property type="entry name" value="ANK_REPEAT"/>
    <property type="match status" value="1"/>
</dbReference>
<organism evidence="6">
    <name type="scientific">Magallana gigas</name>
    <name type="common">Pacific oyster</name>
    <name type="synonym">Crassostrea gigas</name>
    <dbReference type="NCBI Taxonomy" id="29159"/>
    <lineage>
        <taxon>Eukaryota</taxon>
        <taxon>Metazoa</taxon>
        <taxon>Spiralia</taxon>
        <taxon>Lophotrochozoa</taxon>
        <taxon>Mollusca</taxon>
        <taxon>Bivalvia</taxon>
        <taxon>Autobranchia</taxon>
        <taxon>Pteriomorphia</taxon>
        <taxon>Ostreida</taxon>
        <taxon>Ostreoidea</taxon>
        <taxon>Ostreidae</taxon>
        <taxon>Magallana</taxon>
    </lineage>
</organism>
<dbReference type="InterPro" id="IPR027417">
    <property type="entry name" value="P-loop_NTPase"/>
</dbReference>
<accession>K1QFL5</accession>
<dbReference type="Pfam" id="PF16095">
    <property type="entry name" value="COR-A"/>
    <property type="match status" value="1"/>
</dbReference>
<proteinExistence type="predicted"/>
<evidence type="ECO:0000259" key="5">
    <source>
        <dbReference type="Pfam" id="PF16095"/>
    </source>
</evidence>
<evidence type="ECO:0000256" key="1">
    <source>
        <dbReference type="ARBA" id="ARBA00022737"/>
    </source>
</evidence>
<dbReference type="Pfam" id="PF12796">
    <property type="entry name" value="Ank_2"/>
    <property type="match status" value="4"/>
</dbReference>
<dbReference type="Gene3D" id="1.25.40.20">
    <property type="entry name" value="Ankyrin repeat-containing domain"/>
    <property type="match status" value="2"/>
</dbReference>
<name>K1QFL5_MAGGI</name>
<feature type="compositionally biased region" description="Basic and acidic residues" evidence="3">
    <location>
        <begin position="170"/>
        <end position="191"/>
    </location>
</feature>
<evidence type="ECO:0000256" key="4">
    <source>
        <dbReference type="SAM" id="Phobius"/>
    </source>
</evidence>
<dbReference type="Gene3D" id="1.10.10.10">
    <property type="entry name" value="Winged helix-like DNA-binding domain superfamily/Winged helix DNA-binding domain"/>
    <property type="match status" value="1"/>
</dbReference>
<keyword evidence="2" id="KW-0040">ANK repeat</keyword>
<dbReference type="SUPFAM" id="SSF48403">
    <property type="entry name" value="Ankyrin repeat"/>
    <property type="match status" value="2"/>
</dbReference>
<protein>
    <recommendedName>
        <fullName evidence="5">COR domain-containing protein</fullName>
    </recommendedName>
</protein>
<dbReference type="AlphaFoldDB" id="K1QFL5"/>